<name>A0A518EVP0_9BACT</name>
<gene>
    <name evidence="3" type="ORF">Poly30_36830</name>
</gene>
<sequence length="305" mass="32881">MDGSSALLLSAFLGALLAGCAEEASTLPLRRGPSNEPPLHPLVAQGQAAPSSSGPWPFHLSRAPSSKEERPPDWEAQDFEGPAGWVTVTVLDPHGEPYRRDNRAWIERVADGELAASTDRFHRTPWLRATLPPGRYRAQATSDPNVPFCTSGWQPFLAPYGPGVTEFELAADEELDVEVVLLEGGRVRLALPIQELPEEPLTAEALSLERHASNAFAAALHGPGAGHVELVGTTDGTKYGVDFHGPALDFTYRYRVVLPGTECLSHTIVPPGNYSLRAEIPGYEPAETAVQIRAGEITCVELALR</sequence>
<accession>A0A518EVP0</accession>
<evidence type="ECO:0000259" key="2">
    <source>
        <dbReference type="Pfam" id="PF08308"/>
    </source>
</evidence>
<dbReference type="AlphaFoldDB" id="A0A518EVP0"/>
<organism evidence="3 4">
    <name type="scientific">Saltatorellus ferox</name>
    <dbReference type="NCBI Taxonomy" id="2528018"/>
    <lineage>
        <taxon>Bacteria</taxon>
        <taxon>Pseudomonadati</taxon>
        <taxon>Planctomycetota</taxon>
        <taxon>Planctomycetia</taxon>
        <taxon>Planctomycetia incertae sedis</taxon>
        <taxon>Saltatorellus</taxon>
    </lineage>
</organism>
<reference evidence="3 4" key="1">
    <citation type="submission" date="2019-02" db="EMBL/GenBank/DDBJ databases">
        <title>Deep-cultivation of Planctomycetes and their phenomic and genomic characterization uncovers novel biology.</title>
        <authorList>
            <person name="Wiegand S."/>
            <person name="Jogler M."/>
            <person name="Boedeker C."/>
            <person name="Pinto D."/>
            <person name="Vollmers J."/>
            <person name="Rivas-Marin E."/>
            <person name="Kohn T."/>
            <person name="Peeters S.H."/>
            <person name="Heuer A."/>
            <person name="Rast P."/>
            <person name="Oberbeckmann S."/>
            <person name="Bunk B."/>
            <person name="Jeske O."/>
            <person name="Meyerdierks A."/>
            <person name="Storesund J.E."/>
            <person name="Kallscheuer N."/>
            <person name="Luecker S."/>
            <person name="Lage O.M."/>
            <person name="Pohl T."/>
            <person name="Merkel B.J."/>
            <person name="Hornburger P."/>
            <person name="Mueller R.-W."/>
            <person name="Bruemmer F."/>
            <person name="Labrenz M."/>
            <person name="Spormann A.M."/>
            <person name="Op den Camp H."/>
            <person name="Overmann J."/>
            <person name="Amann R."/>
            <person name="Jetten M.S.M."/>
            <person name="Mascher T."/>
            <person name="Medema M.H."/>
            <person name="Devos D.P."/>
            <person name="Kaster A.-K."/>
            <person name="Ovreas L."/>
            <person name="Rohde M."/>
            <person name="Galperin M.Y."/>
            <person name="Jogler C."/>
        </authorList>
    </citation>
    <scope>NUCLEOTIDE SEQUENCE [LARGE SCALE GENOMIC DNA]</scope>
    <source>
        <strain evidence="3 4">Poly30</strain>
    </source>
</reference>
<evidence type="ECO:0000256" key="1">
    <source>
        <dbReference type="SAM" id="MobiDB-lite"/>
    </source>
</evidence>
<dbReference type="InterPro" id="IPR013229">
    <property type="entry name" value="PEGA"/>
</dbReference>
<dbReference type="Proteomes" id="UP000320390">
    <property type="component" value="Chromosome"/>
</dbReference>
<dbReference type="EMBL" id="CP036434">
    <property type="protein sequence ID" value="QDV08147.1"/>
    <property type="molecule type" value="Genomic_DNA"/>
</dbReference>
<proteinExistence type="predicted"/>
<evidence type="ECO:0000313" key="3">
    <source>
        <dbReference type="EMBL" id="QDV08147.1"/>
    </source>
</evidence>
<evidence type="ECO:0000313" key="4">
    <source>
        <dbReference type="Proteomes" id="UP000320390"/>
    </source>
</evidence>
<protein>
    <recommendedName>
        <fullName evidence="2">PEGA domain-containing protein</fullName>
    </recommendedName>
</protein>
<feature type="region of interest" description="Disordered" evidence="1">
    <location>
        <begin position="28"/>
        <end position="79"/>
    </location>
</feature>
<keyword evidence="4" id="KW-1185">Reference proteome</keyword>
<dbReference type="Pfam" id="PF08308">
    <property type="entry name" value="PEGA"/>
    <property type="match status" value="1"/>
</dbReference>
<feature type="domain" description="PEGA" evidence="2">
    <location>
        <begin position="267"/>
        <end position="304"/>
    </location>
</feature>